<accession>A0A2Z4RFU0</accession>
<evidence type="ECO:0008006" key="4">
    <source>
        <dbReference type="Google" id="ProtNLM"/>
    </source>
</evidence>
<dbReference type="PROSITE" id="PS51257">
    <property type="entry name" value="PROKAR_LIPOPROTEIN"/>
    <property type="match status" value="1"/>
</dbReference>
<reference evidence="2 3" key="1">
    <citation type="submission" date="2018-05" db="EMBL/GenBank/DDBJ databases">
        <title>Whole genome sequence of Pseudomonas putida JBC17.</title>
        <authorList>
            <person name="Lee Y.H."/>
            <person name="David K."/>
        </authorList>
    </citation>
    <scope>NUCLEOTIDE SEQUENCE [LARGE SCALE GENOMIC DNA]</scope>
    <source>
        <strain evidence="2 3">JBC17</strain>
    </source>
</reference>
<gene>
    <name evidence="2" type="ORF">DKY63_02365</name>
</gene>
<organism evidence="2 3">
    <name type="scientific">Pseudomonas putida</name>
    <name type="common">Arthrobacter siderocapsulatus</name>
    <dbReference type="NCBI Taxonomy" id="303"/>
    <lineage>
        <taxon>Bacteria</taxon>
        <taxon>Pseudomonadati</taxon>
        <taxon>Pseudomonadota</taxon>
        <taxon>Gammaproteobacteria</taxon>
        <taxon>Pseudomonadales</taxon>
        <taxon>Pseudomonadaceae</taxon>
        <taxon>Pseudomonas</taxon>
    </lineage>
</organism>
<protein>
    <recommendedName>
        <fullName evidence="4">Lipoprotein</fullName>
    </recommendedName>
</protein>
<evidence type="ECO:0000313" key="2">
    <source>
        <dbReference type="EMBL" id="AWY38814.1"/>
    </source>
</evidence>
<evidence type="ECO:0000256" key="1">
    <source>
        <dbReference type="SAM" id="SignalP"/>
    </source>
</evidence>
<sequence length="59" mass="6372">MQIAIRAAVFSLMTMFASCGVGAQGLDTRPTGEPRQPTLDVSNGQWQMPVLTPVNQPKQ</sequence>
<evidence type="ECO:0000313" key="3">
    <source>
        <dbReference type="Proteomes" id="UP000250299"/>
    </source>
</evidence>
<feature type="signal peptide" evidence="1">
    <location>
        <begin position="1"/>
        <end position="23"/>
    </location>
</feature>
<dbReference type="Proteomes" id="UP000250299">
    <property type="component" value="Chromosome"/>
</dbReference>
<dbReference type="OrthoDB" id="9777345at2"/>
<dbReference type="RefSeq" id="WP_110962632.1">
    <property type="nucleotide sequence ID" value="NZ_CP029693.1"/>
</dbReference>
<dbReference type="EMBL" id="CP029693">
    <property type="protein sequence ID" value="AWY38814.1"/>
    <property type="molecule type" value="Genomic_DNA"/>
</dbReference>
<name>A0A2Z4RFU0_PSEPU</name>
<keyword evidence="1" id="KW-0732">Signal</keyword>
<proteinExistence type="predicted"/>
<feature type="chain" id="PRO_5016336825" description="Lipoprotein" evidence="1">
    <location>
        <begin position="24"/>
        <end position="59"/>
    </location>
</feature>
<dbReference type="AlphaFoldDB" id="A0A2Z4RFU0"/>